<dbReference type="PANTHER" id="PTHR42923:SF3">
    <property type="entry name" value="PROTOPORPHYRINOGEN OXIDASE"/>
    <property type="match status" value="1"/>
</dbReference>
<feature type="transmembrane region" description="Helical" evidence="13">
    <location>
        <begin position="12"/>
        <end position="31"/>
    </location>
</feature>
<feature type="domain" description="Amine oxidase" evidence="14">
    <location>
        <begin position="22"/>
        <end position="475"/>
    </location>
</feature>
<dbReference type="STRING" id="1048205.AB852_05885"/>
<keyword evidence="13" id="KW-0812">Transmembrane</keyword>
<evidence type="ECO:0000256" key="4">
    <source>
        <dbReference type="ARBA" id="ARBA00004744"/>
    </source>
</evidence>
<evidence type="ECO:0000256" key="1">
    <source>
        <dbReference type="ARBA" id="ARBA00001755"/>
    </source>
</evidence>
<dbReference type="NCBIfam" id="TIGR00562">
    <property type="entry name" value="proto_IX_ox"/>
    <property type="match status" value="1"/>
</dbReference>
<keyword evidence="11 12" id="KW-0350">Heme biosynthesis</keyword>
<dbReference type="SUPFAM" id="SSF51905">
    <property type="entry name" value="FAD/NAD(P)-binding domain"/>
    <property type="match status" value="1"/>
</dbReference>
<keyword evidence="16" id="KW-1185">Reference proteome</keyword>
<comment type="similarity">
    <text evidence="5 12">Belongs to the protoporphyrinogen/coproporphyrinogen oxidase family. Coproporphyrinogen III oxidase subfamily.</text>
</comment>
<dbReference type="InterPro" id="IPR002937">
    <property type="entry name" value="Amino_oxidase"/>
</dbReference>
<dbReference type="AlphaFoldDB" id="A0A1Q4VEF9"/>
<dbReference type="GO" id="GO:0006783">
    <property type="term" value="P:heme biosynthetic process"/>
    <property type="evidence" value="ECO:0007669"/>
    <property type="project" value="UniProtKB-UniRule"/>
</dbReference>
<dbReference type="Pfam" id="PF01593">
    <property type="entry name" value="Amino_oxidase"/>
    <property type="match status" value="1"/>
</dbReference>
<dbReference type="InterPro" id="IPR036188">
    <property type="entry name" value="FAD/NAD-bd_sf"/>
</dbReference>
<comment type="catalytic activity">
    <reaction evidence="1">
        <text>coproporphyrinogen III + 3 O2 = coproporphyrin III + 3 H2O2</text>
        <dbReference type="Rhea" id="RHEA:43436"/>
        <dbReference type="ChEBI" id="CHEBI:15379"/>
        <dbReference type="ChEBI" id="CHEBI:16240"/>
        <dbReference type="ChEBI" id="CHEBI:57309"/>
        <dbReference type="ChEBI" id="CHEBI:131725"/>
        <dbReference type="EC" id="1.3.3.15"/>
    </reaction>
    <physiologicalReaction direction="left-to-right" evidence="1">
        <dbReference type="Rhea" id="RHEA:43437"/>
    </physiologicalReaction>
</comment>
<evidence type="ECO:0000256" key="6">
    <source>
        <dbReference type="ARBA" id="ARBA00012402"/>
    </source>
</evidence>
<evidence type="ECO:0000256" key="10">
    <source>
        <dbReference type="ARBA" id="ARBA00023002"/>
    </source>
</evidence>
<protein>
    <recommendedName>
        <fullName evidence="7 12">Coproporphyrinogen III oxidase</fullName>
        <ecNumber evidence="6 12">1.3.3.15</ecNumber>
    </recommendedName>
</protein>
<name>A0A1Q4VEF9_9ACTN</name>
<dbReference type="GO" id="GO:0004729">
    <property type="term" value="F:oxygen-dependent protoporphyrinogen oxidase activity"/>
    <property type="evidence" value="ECO:0007669"/>
    <property type="project" value="UniProtKB-UniRule"/>
</dbReference>
<organism evidence="15 16">
    <name type="scientific">Streptomyces uncialis</name>
    <dbReference type="NCBI Taxonomy" id="1048205"/>
    <lineage>
        <taxon>Bacteria</taxon>
        <taxon>Bacillati</taxon>
        <taxon>Actinomycetota</taxon>
        <taxon>Actinomycetes</taxon>
        <taxon>Kitasatosporales</taxon>
        <taxon>Streptomycetaceae</taxon>
        <taxon>Streptomyces</taxon>
    </lineage>
</organism>
<evidence type="ECO:0000313" key="16">
    <source>
        <dbReference type="Proteomes" id="UP000186455"/>
    </source>
</evidence>
<accession>A0A1Q4VEF9</accession>
<keyword evidence="8 12" id="KW-0285">Flavoprotein</keyword>
<sequence length="487" mass="49264">MADSGRDGAGEAPHVVVVGGGIAGLAAAFFLRDEPVRVTVLEGSSTLGGKLAVSEVAGAAVDEGAEGLYIYRPKTTGLIADAGLGEQVVTASAVTTSIWTRGGLRPLPVGQFMGVPSDLDELAASGLLSDAGVARAREDVKRPASPRDGDVSVASFVAERFGQEVVDRLVDPFLSEVCSGRSEDLSFEAMLAPLANASRTHDSFAAAAGSLIPPPPPPGEERPPGIATIAGGLGTLPPVLADAVRDSGPGSSVRTGAAVSELARTERGWRLTVGSSADPEYIDADAVIVAVPAGPAGKLLAGTPGAAAAVAGLAEIPYTSRTVITLAYPRGSLPAAIAAQGCCGYRVPAVDGKLVKAVTFSTVKWPHMSDEVDLVRCTLGRVGEDDVLMRDDADLVAVAVAEFAEATGTAAAPVATRVNRWVDGLPQYTVGHLARVARIQASVAELPGLAVCGAAYEGVGVGNCVASARKAARQVAAVLRKRAAAGS</sequence>
<keyword evidence="12" id="KW-0963">Cytoplasm</keyword>
<comment type="pathway">
    <text evidence="4 12">Porphyrin-containing compound metabolism; protoheme biosynthesis.</text>
</comment>
<dbReference type="InterPro" id="IPR004572">
    <property type="entry name" value="Protoporphyrinogen_oxidase"/>
</dbReference>
<dbReference type="GO" id="GO:0005737">
    <property type="term" value="C:cytoplasm"/>
    <property type="evidence" value="ECO:0007669"/>
    <property type="project" value="UniProtKB-SubCell"/>
</dbReference>
<reference evidence="15 16" key="1">
    <citation type="submission" date="2015-06" db="EMBL/GenBank/DDBJ databases">
        <title>Cloning and characterization of the uncialamcin biosynthetic gene cluster.</title>
        <authorList>
            <person name="Yan X."/>
            <person name="Huang T."/>
            <person name="Ge H."/>
            <person name="Shen B."/>
        </authorList>
    </citation>
    <scope>NUCLEOTIDE SEQUENCE [LARGE SCALE GENOMIC DNA]</scope>
    <source>
        <strain evidence="15 16">DCA2648</strain>
    </source>
</reference>
<comment type="cofactor">
    <cofactor evidence="2 12">
        <name>FAD</name>
        <dbReference type="ChEBI" id="CHEBI:57692"/>
    </cofactor>
</comment>
<evidence type="ECO:0000256" key="3">
    <source>
        <dbReference type="ARBA" id="ARBA00002185"/>
    </source>
</evidence>
<dbReference type="SUPFAM" id="SSF54373">
    <property type="entry name" value="FAD-linked reductases, C-terminal domain"/>
    <property type="match status" value="1"/>
</dbReference>
<evidence type="ECO:0000256" key="11">
    <source>
        <dbReference type="ARBA" id="ARBA00023133"/>
    </source>
</evidence>
<dbReference type="EMBL" id="LFBV01000001">
    <property type="protein sequence ID" value="OKH96174.1"/>
    <property type="molecule type" value="Genomic_DNA"/>
</dbReference>
<dbReference type="UniPathway" id="UPA00252"/>
<dbReference type="RefSeq" id="WP_073784285.1">
    <property type="nucleotide sequence ID" value="NZ_LFBV01000001.1"/>
</dbReference>
<comment type="function">
    <text evidence="3 12">Involved in coproporphyrin-dependent heme b biosynthesis. Catalyzes the oxidation of coproporphyrinogen III to coproporphyrin III.</text>
</comment>
<evidence type="ECO:0000256" key="9">
    <source>
        <dbReference type="ARBA" id="ARBA00022827"/>
    </source>
</evidence>
<keyword evidence="9 12" id="KW-0274">FAD</keyword>
<evidence type="ECO:0000259" key="14">
    <source>
        <dbReference type="Pfam" id="PF01593"/>
    </source>
</evidence>
<dbReference type="EC" id="1.3.3.15" evidence="6 12"/>
<dbReference type="InterPro" id="IPR050464">
    <property type="entry name" value="Zeta_carotene_desat/Oxidored"/>
</dbReference>
<evidence type="ECO:0000256" key="7">
    <source>
        <dbReference type="ARBA" id="ARBA00019046"/>
    </source>
</evidence>
<comment type="caution">
    <text evidence="15">The sequence shown here is derived from an EMBL/GenBank/DDBJ whole genome shotgun (WGS) entry which is preliminary data.</text>
</comment>
<keyword evidence="13" id="KW-1133">Transmembrane helix</keyword>
<dbReference type="PANTHER" id="PTHR42923">
    <property type="entry name" value="PROTOPORPHYRINOGEN OXIDASE"/>
    <property type="match status" value="1"/>
</dbReference>
<evidence type="ECO:0000256" key="8">
    <source>
        <dbReference type="ARBA" id="ARBA00022630"/>
    </source>
</evidence>
<keyword evidence="10 12" id="KW-0560">Oxidoreductase</keyword>
<evidence type="ECO:0000256" key="13">
    <source>
        <dbReference type="SAM" id="Phobius"/>
    </source>
</evidence>
<evidence type="ECO:0000256" key="12">
    <source>
        <dbReference type="RuleBase" id="RU364052"/>
    </source>
</evidence>
<keyword evidence="13" id="KW-0472">Membrane</keyword>
<evidence type="ECO:0000313" key="15">
    <source>
        <dbReference type="EMBL" id="OKH96174.1"/>
    </source>
</evidence>
<dbReference type="Gene3D" id="1.10.3110.10">
    <property type="entry name" value="protoporphyrinogen ix oxidase, domain 3"/>
    <property type="match status" value="1"/>
</dbReference>
<dbReference type="Gene3D" id="3.50.50.60">
    <property type="entry name" value="FAD/NAD(P)-binding domain"/>
    <property type="match status" value="1"/>
</dbReference>
<dbReference type="Proteomes" id="UP000186455">
    <property type="component" value="Unassembled WGS sequence"/>
</dbReference>
<proteinExistence type="inferred from homology"/>
<gene>
    <name evidence="15" type="ORF">AB852_05885</name>
</gene>
<evidence type="ECO:0000256" key="2">
    <source>
        <dbReference type="ARBA" id="ARBA00001974"/>
    </source>
</evidence>
<comment type="subcellular location">
    <subcellularLocation>
        <location evidence="12">Cytoplasm</location>
    </subcellularLocation>
</comment>
<dbReference type="Gene3D" id="3.90.660.20">
    <property type="entry name" value="Protoporphyrinogen oxidase, mitochondrial, domain 2"/>
    <property type="match status" value="1"/>
</dbReference>
<evidence type="ECO:0000256" key="5">
    <source>
        <dbReference type="ARBA" id="ARBA00008310"/>
    </source>
</evidence>